<sequence length="462" mass="52007">MYRVLRIPGPIGILPLWVILQILLVNLTIVGANVGETCALGNSATEPQDMDALFNEYMCNLDSLVEEEYIEPHKNDYEARDTCDTGPKVLGGSTDTRKRTMQSTTQNSPLPKKARRRPGDTEGMSTLNMDPVAHSLIQKCKQDNAAAPPLLPPKPLTAEKARLGIYVLECALKRAQLSPQPTAPFRLFQSRELVTQIQKAQEMGFSLGLLFRKKNDPTIHFSTLYILGRGNREECGQFANYLQEEYMWARLTILNSLFHPLQLVELFTAHLKFWEHMHAHLLHHHLRPPSSQFHVPYFLSPAKAKRAAEKELLQICAERPPQITDASSVSHQLRVGLLMYNLKVVMELPIQQPNEPVIKKSWYLTDTVNQATLKLSVVKAVRANNIIGVLHYPSGGGPVLEFVFTPQLDGPAACTRLWKSFTERTLPVAVYFQGKGGDQKVIDDISWALQRRKVTVEPILPL</sequence>
<dbReference type="AlphaFoldDB" id="A0A9W8E0G1"/>
<keyword evidence="2" id="KW-0812">Transmembrane</keyword>
<proteinExistence type="predicted"/>
<keyword evidence="2" id="KW-1133">Transmembrane helix</keyword>
<feature type="region of interest" description="Disordered" evidence="1">
    <location>
        <begin position="81"/>
        <end position="126"/>
    </location>
</feature>
<feature type="transmembrane region" description="Helical" evidence="2">
    <location>
        <begin position="12"/>
        <end position="32"/>
    </location>
</feature>
<keyword evidence="4" id="KW-1185">Reference proteome</keyword>
<evidence type="ECO:0000313" key="4">
    <source>
        <dbReference type="Proteomes" id="UP001150925"/>
    </source>
</evidence>
<evidence type="ECO:0000256" key="2">
    <source>
        <dbReference type="SAM" id="Phobius"/>
    </source>
</evidence>
<protein>
    <submittedName>
        <fullName evidence="3">Uncharacterized protein</fullName>
    </submittedName>
</protein>
<comment type="caution">
    <text evidence="3">The sequence shown here is derived from an EMBL/GenBank/DDBJ whole genome shotgun (WGS) entry which is preliminary data.</text>
</comment>
<reference evidence="3" key="1">
    <citation type="submission" date="2022-07" db="EMBL/GenBank/DDBJ databases">
        <title>Phylogenomic reconstructions and comparative analyses of Kickxellomycotina fungi.</title>
        <authorList>
            <person name="Reynolds N.K."/>
            <person name="Stajich J.E."/>
            <person name="Barry K."/>
            <person name="Grigoriev I.V."/>
            <person name="Crous P."/>
            <person name="Smith M.E."/>
        </authorList>
    </citation>
    <scope>NUCLEOTIDE SEQUENCE</scope>
    <source>
        <strain evidence="3">RSA 1196</strain>
    </source>
</reference>
<name>A0A9W8E0G1_9FUNG</name>
<dbReference type="EMBL" id="JANBPY010001599">
    <property type="protein sequence ID" value="KAJ1959389.1"/>
    <property type="molecule type" value="Genomic_DNA"/>
</dbReference>
<accession>A0A9W8E0G1</accession>
<evidence type="ECO:0000256" key="1">
    <source>
        <dbReference type="SAM" id="MobiDB-lite"/>
    </source>
</evidence>
<keyword evidence="2" id="KW-0472">Membrane</keyword>
<gene>
    <name evidence="3" type="ORF">IWQ62_004628</name>
</gene>
<evidence type="ECO:0000313" key="3">
    <source>
        <dbReference type="EMBL" id="KAJ1959389.1"/>
    </source>
</evidence>
<organism evidence="3 4">
    <name type="scientific">Dispira parvispora</name>
    <dbReference type="NCBI Taxonomy" id="1520584"/>
    <lineage>
        <taxon>Eukaryota</taxon>
        <taxon>Fungi</taxon>
        <taxon>Fungi incertae sedis</taxon>
        <taxon>Zoopagomycota</taxon>
        <taxon>Kickxellomycotina</taxon>
        <taxon>Dimargaritomycetes</taxon>
        <taxon>Dimargaritales</taxon>
        <taxon>Dimargaritaceae</taxon>
        <taxon>Dispira</taxon>
    </lineage>
</organism>
<dbReference type="Proteomes" id="UP001150925">
    <property type="component" value="Unassembled WGS sequence"/>
</dbReference>